<dbReference type="EMBL" id="LS483447">
    <property type="protein sequence ID" value="SQH72866.1"/>
    <property type="molecule type" value="Genomic_DNA"/>
</dbReference>
<gene>
    <name evidence="7" type="primary">rpoE_2</name>
    <name evidence="7" type="ORF">NCTC12858_00699</name>
</gene>
<keyword evidence="8" id="KW-1185">Reference proteome</keyword>
<evidence type="ECO:0000256" key="1">
    <source>
        <dbReference type="ARBA" id="ARBA00010641"/>
    </source>
</evidence>
<name>A0A2X4PG14_9PORP</name>
<sequence>MRKIGEQDLAERCKAGEQEAYRTLYYDYAPSLLRTICRYISDTDTAKDLLHDTFIKVFDKINGFHYRSEGSLEAWLSRIAINEALMHLRKGNKWADYPVELLADEKEEESEPDSDEVSALSYEQILAMIHKLPPGYRAVFILYVIEGYSHKQIAETLGIAEHSSASQLSRARKLLAKEITQANTTK</sequence>
<dbReference type="RefSeq" id="WP_023938496.1">
    <property type="nucleotide sequence ID" value="NZ_FUXH01000002.1"/>
</dbReference>
<dbReference type="PANTHER" id="PTHR43133:SF46">
    <property type="entry name" value="RNA POLYMERASE SIGMA-70 FACTOR ECF SUBFAMILY"/>
    <property type="match status" value="1"/>
</dbReference>
<dbReference type="InterPro" id="IPR007627">
    <property type="entry name" value="RNA_pol_sigma70_r2"/>
</dbReference>
<protein>
    <submittedName>
        <fullName evidence="7">Sigma-24</fullName>
    </submittedName>
</protein>
<comment type="similarity">
    <text evidence="1">Belongs to the sigma-70 factor family. ECF subfamily.</text>
</comment>
<dbReference type="Pfam" id="PF04542">
    <property type="entry name" value="Sigma70_r2"/>
    <property type="match status" value="1"/>
</dbReference>
<dbReference type="Pfam" id="PF08281">
    <property type="entry name" value="Sigma70_r4_2"/>
    <property type="match status" value="1"/>
</dbReference>
<dbReference type="OrthoDB" id="1056775at2"/>
<dbReference type="Proteomes" id="UP000249300">
    <property type="component" value="Chromosome 1"/>
</dbReference>
<dbReference type="SUPFAM" id="SSF88659">
    <property type="entry name" value="Sigma3 and sigma4 domains of RNA polymerase sigma factors"/>
    <property type="match status" value="1"/>
</dbReference>
<dbReference type="Gene3D" id="1.10.1740.10">
    <property type="match status" value="1"/>
</dbReference>
<evidence type="ECO:0000256" key="4">
    <source>
        <dbReference type="ARBA" id="ARBA00023163"/>
    </source>
</evidence>
<keyword evidence="2" id="KW-0805">Transcription regulation</keyword>
<evidence type="ECO:0000256" key="2">
    <source>
        <dbReference type="ARBA" id="ARBA00023015"/>
    </source>
</evidence>
<dbReference type="InterPro" id="IPR039425">
    <property type="entry name" value="RNA_pol_sigma-70-like"/>
</dbReference>
<evidence type="ECO:0000256" key="3">
    <source>
        <dbReference type="ARBA" id="ARBA00023082"/>
    </source>
</evidence>
<keyword evidence="3" id="KW-0731">Sigma factor</keyword>
<evidence type="ECO:0000259" key="6">
    <source>
        <dbReference type="Pfam" id="PF08281"/>
    </source>
</evidence>
<dbReference type="GO" id="GO:0016987">
    <property type="term" value="F:sigma factor activity"/>
    <property type="evidence" value="ECO:0007669"/>
    <property type="project" value="UniProtKB-KW"/>
</dbReference>
<organism evidence="7 8">
    <name type="scientific">Porphyromonas crevioricanis</name>
    <dbReference type="NCBI Taxonomy" id="393921"/>
    <lineage>
        <taxon>Bacteria</taxon>
        <taxon>Pseudomonadati</taxon>
        <taxon>Bacteroidota</taxon>
        <taxon>Bacteroidia</taxon>
        <taxon>Bacteroidales</taxon>
        <taxon>Porphyromonadaceae</taxon>
        <taxon>Porphyromonas</taxon>
    </lineage>
</organism>
<dbReference type="NCBIfam" id="TIGR02937">
    <property type="entry name" value="sigma70-ECF"/>
    <property type="match status" value="1"/>
</dbReference>
<accession>A0A2X4PG14</accession>
<dbReference type="GO" id="GO:0003677">
    <property type="term" value="F:DNA binding"/>
    <property type="evidence" value="ECO:0007669"/>
    <property type="project" value="InterPro"/>
</dbReference>
<dbReference type="CDD" id="cd06171">
    <property type="entry name" value="Sigma70_r4"/>
    <property type="match status" value="1"/>
</dbReference>
<dbReference type="InterPro" id="IPR013325">
    <property type="entry name" value="RNA_pol_sigma_r2"/>
</dbReference>
<dbReference type="KEGG" id="pcre:NCTC12858_00699"/>
<keyword evidence="4" id="KW-0804">Transcription</keyword>
<evidence type="ECO:0000313" key="7">
    <source>
        <dbReference type="EMBL" id="SQH72866.1"/>
    </source>
</evidence>
<dbReference type="InterPro" id="IPR013249">
    <property type="entry name" value="RNA_pol_sigma70_r4_t2"/>
</dbReference>
<dbReference type="GO" id="GO:0006352">
    <property type="term" value="P:DNA-templated transcription initiation"/>
    <property type="evidence" value="ECO:0007669"/>
    <property type="project" value="InterPro"/>
</dbReference>
<evidence type="ECO:0000313" key="8">
    <source>
        <dbReference type="Proteomes" id="UP000249300"/>
    </source>
</evidence>
<evidence type="ECO:0000259" key="5">
    <source>
        <dbReference type="Pfam" id="PF04542"/>
    </source>
</evidence>
<dbReference type="InterPro" id="IPR013324">
    <property type="entry name" value="RNA_pol_sigma_r3/r4-like"/>
</dbReference>
<reference evidence="7 8" key="1">
    <citation type="submission" date="2018-06" db="EMBL/GenBank/DDBJ databases">
        <authorList>
            <consortium name="Pathogen Informatics"/>
            <person name="Doyle S."/>
        </authorList>
    </citation>
    <scope>NUCLEOTIDE SEQUENCE [LARGE SCALE GENOMIC DNA]</scope>
    <source>
        <strain evidence="7 8">NCTC12858</strain>
    </source>
</reference>
<dbReference type="InterPro" id="IPR036388">
    <property type="entry name" value="WH-like_DNA-bd_sf"/>
</dbReference>
<feature type="domain" description="RNA polymerase sigma-70 region 2" evidence="5">
    <location>
        <begin position="24"/>
        <end position="91"/>
    </location>
</feature>
<dbReference type="InterPro" id="IPR014284">
    <property type="entry name" value="RNA_pol_sigma-70_dom"/>
</dbReference>
<proteinExistence type="inferred from homology"/>
<dbReference type="AlphaFoldDB" id="A0A2X4PG14"/>
<dbReference type="Gene3D" id="1.10.10.10">
    <property type="entry name" value="Winged helix-like DNA-binding domain superfamily/Winged helix DNA-binding domain"/>
    <property type="match status" value="1"/>
</dbReference>
<dbReference type="SUPFAM" id="SSF88946">
    <property type="entry name" value="Sigma2 domain of RNA polymerase sigma factors"/>
    <property type="match status" value="1"/>
</dbReference>
<feature type="domain" description="RNA polymerase sigma factor 70 region 4 type 2" evidence="6">
    <location>
        <begin position="123"/>
        <end position="175"/>
    </location>
</feature>
<dbReference type="PANTHER" id="PTHR43133">
    <property type="entry name" value="RNA POLYMERASE ECF-TYPE SIGMA FACTO"/>
    <property type="match status" value="1"/>
</dbReference>